<reference evidence="3" key="1">
    <citation type="journal article" date="2019" name="Int. J. Syst. Evol. Microbiol.">
        <title>The Global Catalogue of Microorganisms (GCM) 10K type strain sequencing project: providing services to taxonomists for standard genome sequencing and annotation.</title>
        <authorList>
            <consortium name="The Broad Institute Genomics Platform"/>
            <consortium name="The Broad Institute Genome Sequencing Center for Infectious Disease"/>
            <person name="Wu L."/>
            <person name="Ma J."/>
        </authorList>
    </citation>
    <scope>NUCLEOTIDE SEQUENCE [LARGE SCALE GENOMIC DNA]</scope>
    <source>
        <strain evidence="3">JCM 17983</strain>
    </source>
</reference>
<organism evidence="2 3">
    <name type="scientific">Actinomycetospora straminea</name>
    <dbReference type="NCBI Taxonomy" id="663607"/>
    <lineage>
        <taxon>Bacteria</taxon>
        <taxon>Bacillati</taxon>
        <taxon>Actinomycetota</taxon>
        <taxon>Actinomycetes</taxon>
        <taxon>Pseudonocardiales</taxon>
        <taxon>Pseudonocardiaceae</taxon>
        <taxon>Actinomycetospora</taxon>
    </lineage>
</organism>
<protein>
    <submittedName>
        <fullName evidence="2">Uncharacterized protein</fullName>
    </submittedName>
</protein>
<evidence type="ECO:0000313" key="2">
    <source>
        <dbReference type="EMBL" id="GAA4865550.1"/>
    </source>
</evidence>
<gene>
    <name evidence="2" type="ORF">GCM10023203_12060</name>
</gene>
<feature type="region of interest" description="Disordered" evidence="1">
    <location>
        <begin position="1"/>
        <end position="22"/>
    </location>
</feature>
<proteinExistence type="predicted"/>
<evidence type="ECO:0000256" key="1">
    <source>
        <dbReference type="SAM" id="MobiDB-lite"/>
    </source>
</evidence>
<name>A0ABP9E497_9PSEU</name>
<dbReference type="Proteomes" id="UP001500457">
    <property type="component" value="Unassembled WGS sequence"/>
</dbReference>
<accession>A0ABP9E497</accession>
<sequence length="80" mass="7524">MAGASGAGASVDAGDASSDPASAALSVGLSVELVAALTGDRPPGCVRVVPGSVGPRDPGHENAPGSVDSGAAWQRGGRVS</sequence>
<keyword evidence="3" id="KW-1185">Reference proteome</keyword>
<dbReference type="EMBL" id="BAABHQ010000002">
    <property type="protein sequence ID" value="GAA4865550.1"/>
    <property type="molecule type" value="Genomic_DNA"/>
</dbReference>
<feature type="region of interest" description="Disordered" evidence="1">
    <location>
        <begin position="40"/>
        <end position="80"/>
    </location>
</feature>
<evidence type="ECO:0000313" key="3">
    <source>
        <dbReference type="Proteomes" id="UP001500457"/>
    </source>
</evidence>
<comment type="caution">
    <text evidence="2">The sequence shown here is derived from an EMBL/GenBank/DDBJ whole genome shotgun (WGS) entry which is preliminary data.</text>
</comment>